<evidence type="ECO:0000256" key="4">
    <source>
        <dbReference type="RuleBase" id="RU362057"/>
    </source>
</evidence>
<dbReference type="FunFam" id="3.40.50.2000:FF:000040">
    <property type="entry name" value="UDP-glycosyltransferase 76C1"/>
    <property type="match status" value="1"/>
</dbReference>
<dbReference type="GeneID" id="110785315"/>
<dbReference type="SUPFAM" id="SSF53756">
    <property type="entry name" value="UDP-Glycosyltransferase/glycogen phosphorylase"/>
    <property type="match status" value="1"/>
</dbReference>
<dbReference type="RefSeq" id="XP_021845447.1">
    <property type="nucleotide sequence ID" value="XM_021989755.2"/>
</dbReference>
<keyword evidence="3" id="KW-0328">Glycosyltransferase</keyword>
<evidence type="ECO:0000256" key="3">
    <source>
        <dbReference type="RuleBase" id="RU003718"/>
    </source>
</evidence>
<gene>
    <name evidence="6" type="primary">LOC110785315</name>
</gene>
<dbReference type="PANTHER" id="PTHR11926:SF1392">
    <property type="entry name" value="GLYCOSYLTRANSFERASE"/>
    <property type="match status" value="1"/>
</dbReference>
<protein>
    <recommendedName>
        <fullName evidence="4">Glycosyltransferase</fullName>
        <ecNumber evidence="4">2.4.1.-</ecNumber>
    </recommendedName>
</protein>
<keyword evidence="5" id="KW-1185">Reference proteome</keyword>
<dbReference type="Pfam" id="PF00201">
    <property type="entry name" value="UDPGT"/>
    <property type="match status" value="1"/>
</dbReference>
<dbReference type="AlphaFoldDB" id="A0A9R0IAB7"/>
<dbReference type="GO" id="GO:0005737">
    <property type="term" value="C:cytoplasm"/>
    <property type="evidence" value="ECO:0000318"/>
    <property type="project" value="GO_Central"/>
</dbReference>
<evidence type="ECO:0000256" key="1">
    <source>
        <dbReference type="ARBA" id="ARBA00009995"/>
    </source>
</evidence>
<organism evidence="5 6">
    <name type="scientific">Spinacia oleracea</name>
    <name type="common">Spinach</name>
    <dbReference type="NCBI Taxonomy" id="3562"/>
    <lineage>
        <taxon>Eukaryota</taxon>
        <taxon>Viridiplantae</taxon>
        <taxon>Streptophyta</taxon>
        <taxon>Embryophyta</taxon>
        <taxon>Tracheophyta</taxon>
        <taxon>Spermatophyta</taxon>
        <taxon>Magnoliopsida</taxon>
        <taxon>eudicotyledons</taxon>
        <taxon>Gunneridae</taxon>
        <taxon>Pentapetalae</taxon>
        <taxon>Caryophyllales</taxon>
        <taxon>Chenopodiaceae</taxon>
        <taxon>Chenopodioideae</taxon>
        <taxon>Anserineae</taxon>
        <taxon>Spinacia</taxon>
    </lineage>
</organism>
<proteinExistence type="inferred from homology"/>
<dbReference type="OrthoDB" id="5835829at2759"/>
<keyword evidence="2 3" id="KW-0808">Transferase</keyword>
<dbReference type="EC" id="2.4.1.-" evidence="4"/>
<dbReference type="GO" id="GO:0080043">
    <property type="term" value="F:quercetin 3-O-glucosyltransferase activity"/>
    <property type="evidence" value="ECO:0000318"/>
    <property type="project" value="GO_Central"/>
</dbReference>
<dbReference type="Proteomes" id="UP000813463">
    <property type="component" value="Chromosome 2"/>
</dbReference>
<comment type="similarity">
    <text evidence="1 3">Belongs to the UDP-glycosyltransferase family.</text>
</comment>
<evidence type="ECO:0000313" key="5">
    <source>
        <dbReference type="Proteomes" id="UP000813463"/>
    </source>
</evidence>
<evidence type="ECO:0000256" key="2">
    <source>
        <dbReference type="ARBA" id="ARBA00022679"/>
    </source>
</evidence>
<dbReference type="GO" id="GO:0080044">
    <property type="term" value="F:quercetin 7-O-glucosyltransferase activity"/>
    <property type="evidence" value="ECO:0000318"/>
    <property type="project" value="GO_Central"/>
</dbReference>
<evidence type="ECO:0000313" key="6">
    <source>
        <dbReference type="RefSeq" id="XP_021845447.1"/>
    </source>
</evidence>
<sequence>MEHQYHLTKTSPTSSIPEPHVVIFPLPIQGPVNCMLKLADLILSLSNSAVSVTFVVTDFIHRRLIHHSTTAARLGKNFRFETVPDGLGDGGDDDENPRGLYQLADMTNTLQGQAQAEGSRLRAVLAYGAAEPGLKKAVTCIIADGFYGCMVDVAKELGVPLVYFETISPCGLWTYLCVPNMLRTRDLPFQGENDLDAAITSVPGMEAYLRRRDLPSFCRAYDPKNPIIQLVLNQVKNFPKAQGHILNTFDELEGDYFHNLRALCPNLYNIGPLHLNLKCRLKQKSTKSISNTLWQEDRQCLEWLDAQPRKSVLFVSIGSLASMTKDQLMEIWYGLLNSKTRFLWVRRPGSIIDDEGGKEAAVPIEVVEGTKERGCVVSWAPQEEVLGHEAIGGFLTHCGWNSTLESIVGGVPMICWPFFVDQQVNSRVVTEVWKIGLDMNKDECDRVVVEEMIKELMGTTRREEFLARAGVMAKLAAQAVDVGGSSYNSLNRLIDDIVYMRFPTQNYAY</sequence>
<dbReference type="InterPro" id="IPR002213">
    <property type="entry name" value="UDP_glucos_trans"/>
</dbReference>
<dbReference type="KEGG" id="soe:110785315"/>
<dbReference type="PANTHER" id="PTHR11926">
    <property type="entry name" value="GLUCOSYL/GLUCURONOSYL TRANSFERASES"/>
    <property type="match status" value="1"/>
</dbReference>
<reference evidence="6" key="2">
    <citation type="submission" date="2025-08" db="UniProtKB">
        <authorList>
            <consortium name="RefSeq"/>
        </authorList>
    </citation>
    <scope>IDENTIFICATION</scope>
    <source>
        <tissue evidence="6">Leaf</tissue>
    </source>
</reference>
<name>A0A9R0IAB7_SPIOL</name>
<accession>A0A9R0IAB7</accession>
<reference evidence="5" key="1">
    <citation type="journal article" date="2021" name="Nat. Commun.">
        <title>Genomic analyses provide insights into spinach domestication and the genetic basis of agronomic traits.</title>
        <authorList>
            <person name="Cai X."/>
            <person name="Sun X."/>
            <person name="Xu C."/>
            <person name="Sun H."/>
            <person name="Wang X."/>
            <person name="Ge C."/>
            <person name="Zhang Z."/>
            <person name="Wang Q."/>
            <person name="Fei Z."/>
            <person name="Jiao C."/>
            <person name="Wang Q."/>
        </authorList>
    </citation>
    <scope>NUCLEOTIDE SEQUENCE [LARGE SCALE GENOMIC DNA]</scope>
    <source>
        <strain evidence="5">cv. Varoflay</strain>
    </source>
</reference>
<dbReference type="Gene3D" id="3.40.50.2000">
    <property type="entry name" value="Glycogen Phosphorylase B"/>
    <property type="match status" value="2"/>
</dbReference>
<dbReference type="PROSITE" id="PS00375">
    <property type="entry name" value="UDPGT"/>
    <property type="match status" value="1"/>
</dbReference>
<dbReference type="InterPro" id="IPR035595">
    <property type="entry name" value="UDP_glycos_trans_CS"/>
</dbReference>
<dbReference type="CDD" id="cd03784">
    <property type="entry name" value="GT1_Gtf-like"/>
    <property type="match status" value="1"/>
</dbReference>